<sequence>MTEQEIAEAEAAAEEAEAKLDRAEQYQDTSGSKQAVNEFRAAHVDAHAARDYLRRLRSVWAREQAGQARREAAEAALAKKRGKTVARLTEGRDRAAEAVAVLDRAAAEALAAVAAYTTLVQSTAGELRAAGLRHDDGGVEGGATDGSVYLTDGGVTEVWRPASGPDMLGALVSAAVAAHDQRHPLAKRWRHSGGLAQQAGAEALLKAVAR</sequence>
<name>A0A7T7I6L5_9ACTN</name>
<dbReference type="Proteomes" id="UP000595636">
    <property type="component" value="Chromosome"/>
</dbReference>
<proteinExistence type="predicted"/>
<accession>A0A7T7I6L5</accession>
<reference evidence="2 3" key="1">
    <citation type="submission" date="2020-12" db="EMBL/GenBank/DDBJ databases">
        <title>A novel species.</title>
        <authorList>
            <person name="Li K."/>
        </authorList>
    </citation>
    <scope>NUCLEOTIDE SEQUENCE [LARGE SCALE GENOMIC DNA]</scope>
    <source>
        <strain evidence="2 3">ZYC-3</strain>
    </source>
</reference>
<feature type="compositionally biased region" description="Acidic residues" evidence="1">
    <location>
        <begin position="1"/>
        <end position="15"/>
    </location>
</feature>
<evidence type="ECO:0000313" key="2">
    <source>
        <dbReference type="EMBL" id="QQM41985.1"/>
    </source>
</evidence>
<evidence type="ECO:0000313" key="3">
    <source>
        <dbReference type="Proteomes" id="UP000595636"/>
    </source>
</evidence>
<dbReference type="RefSeq" id="WP_200396947.1">
    <property type="nucleotide sequence ID" value="NZ_CP066831.1"/>
</dbReference>
<evidence type="ECO:0000256" key="1">
    <source>
        <dbReference type="SAM" id="MobiDB-lite"/>
    </source>
</evidence>
<keyword evidence="3" id="KW-1185">Reference proteome</keyword>
<dbReference type="KEGG" id="slf:JEQ17_22760"/>
<feature type="compositionally biased region" description="Basic and acidic residues" evidence="1">
    <location>
        <begin position="16"/>
        <end position="25"/>
    </location>
</feature>
<dbReference type="EMBL" id="CP066831">
    <property type="protein sequence ID" value="QQM41985.1"/>
    <property type="molecule type" value="Genomic_DNA"/>
</dbReference>
<dbReference type="AlphaFoldDB" id="A0A7T7I6L5"/>
<organism evidence="2 3">
    <name type="scientific">Streptomyces liliifuscus</name>
    <dbReference type="NCBI Taxonomy" id="2797636"/>
    <lineage>
        <taxon>Bacteria</taxon>
        <taxon>Bacillati</taxon>
        <taxon>Actinomycetota</taxon>
        <taxon>Actinomycetes</taxon>
        <taxon>Kitasatosporales</taxon>
        <taxon>Streptomycetaceae</taxon>
        <taxon>Streptomyces</taxon>
    </lineage>
</organism>
<protein>
    <submittedName>
        <fullName evidence="2">Uncharacterized protein</fullName>
    </submittedName>
</protein>
<gene>
    <name evidence="2" type="ORF">JEQ17_22760</name>
</gene>
<feature type="region of interest" description="Disordered" evidence="1">
    <location>
        <begin position="1"/>
        <end position="32"/>
    </location>
</feature>